<evidence type="ECO:0000313" key="3">
    <source>
        <dbReference type="EMBL" id="MFC6397899.1"/>
    </source>
</evidence>
<dbReference type="Gene3D" id="2.40.128.110">
    <property type="entry name" value="Lipid/polyisoprenoid-binding, YceI-like"/>
    <property type="match status" value="1"/>
</dbReference>
<dbReference type="InterPro" id="IPR007372">
    <property type="entry name" value="Lipid/polyisoprenoid-bd_YceI"/>
</dbReference>
<comment type="similarity">
    <text evidence="1">Belongs to the UPF0312 family.</text>
</comment>
<name>A0ABW1X609_9ACTN</name>
<sequence>MTDLTALTGTWTIDNTHSRLGFITRHAMITKVRGNFDVFEGQAVIDGANLANSSVTVTAQTSSFNSGNEQRDGHVKSADFLDAEQFPTVTFVSTKVEQTGDDTADITGDLTIKGNTKSLTIPFEFTGVATDPFGNQRAGFEGSTTISREAFGITWNAALETGGVLVADKVNLEIEISAIKNA</sequence>
<comment type="caution">
    <text evidence="3">The sequence shown here is derived from an EMBL/GenBank/DDBJ whole genome shotgun (WGS) entry which is preliminary data.</text>
</comment>
<dbReference type="RefSeq" id="WP_343886886.1">
    <property type="nucleotide sequence ID" value="NZ_BAAAKI010000025.1"/>
</dbReference>
<accession>A0ABW1X609</accession>
<reference evidence="4" key="1">
    <citation type="journal article" date="2019" name="Int. J. Syst. Evol. Microbiol.">
        <title>The Global Catalogue of Microorganisms (GCM) 10K type strain sequencing project: providing services to taxonomists for standard genome sequencing and annotation.</title>
        <authorList>
            <consortium name="The Broad Institute Genomics Platform"/>
            <consortium name="The Broad Institute Genome Sequencing Center for Infectious Disease"/>
            <person name="Wu L."/>
            <person name="Ma J."/>
        </authorList>
    </citation>
    <scope>NUCLEOTIDE SEQUENCE [LARGE SCALE GENOMIC DNA]</scope>
    <source>
        <strain evidence="4">CGMCC 1.15277</strain>
    </source>
</reference>
<proteinExistence type="inferred from homology"/>
<keyword evidence="4" id="KW-1185">Reference proteome</keyword>
<dbReference type="Pfam" id="PF04264">
    <property type="entry name" value="YceI"/>
    <property type="match status" value="1"/>
</dbReference>
<protein>
    <submittedName>
        <fullName evidence="3">YceI family protein</fullName>
    </submittedName>
</protein>
<feature type="domain" description="Lipid/polyisoprenoid-binding YceI-like" evidence="2">
    <location>
        <begin position="10"/>
        <end position="179"/>
    </location>
</feature>
<dbReference type="InterPro" id="IPR036761">
    <property type="entry name" value="TTHA0802/YceI-like_sf"/>
</dbReference>
<evidence type="ECO:0000256" key="1">
    <source>
        <dbReference type="ARBA" id="ARBA00008812"/>
    </source>
</evidence>
<dbReference type="EMBL" id="JBHSUA010000024">
    <property type="protein sequence ID" value="MFC6397899.1"/>
    <property type="molecule type" value="Genomic_DNA"/>
</dbReference>
<evidence type="ECO:0000259" key="2">
    <source>
        <dbReference type="SMART" id="SM00867"/>
    </source>
</evidence>
<evidence type="ECO:0000313" key="4">
    <source>
        <dbReference type="Proteomes" id="UP001596266"/>
    </source>
</evidence>
<organism evidence="3 4">
    <name type="scientific">Luteococcus sanguinis</name>
    <dbReference type="NCBI Taxonomy" id="174038"/>
    <lineage>
        <taxon>Bacteria</taxon>
        <taxon>Bacillati</taxon>
        <taxon>Actinomycetota</taxon>
        <taxon>Actinomycetes</taxon>
        <taxon>Propionibacteriales</taxon>
        <taxon>Propionibacteriaceae</taxon>
        <taxon>Luteococcus</taxon>
    </lineage>
</organism>
<dbReference type="PANTHER" id="PTHR34406">
    <property type="entry name" value="PROTEIN YCEI"/>
    <property type="match status" value="1"/>
</dbReference>
<dbReference type="SMART" id="SM00867">
    <property type="entry name" value="YceI"/>
    <property type="match status" value="1"/>
</dbReference>
<dbReference type="Proteomes" id="UP001596266">
    <property type="component" value="Unassembled WGS sequence"/>
</dbReference>
<gene>
    <name evidence="3" type="ORF">ACFP57_13030</name>
</gene>
<dbReference type="PANTHER" id="PTHR34406:SF1">
    <property type="entry name" value="PROTEIN YCEI"/>
    <property type="match status" value="1"/>
</dbReference>
<dbReference type="SUPFAM" id="SSF101874">
    <property type="entry name" value="YceI-like"/>
    <property type="match status" value="1"/>
</dbReference>